<feature type="compositionally biased region" description="Polar residues" evidence="1">
    <location>
        <begin position="7"/>
        <end position="28"/>
    </location>
</feature>
<accession>A0CY66</accession>
<reference evidence="2 3" key="1">
    <citation type="journal article" date="2006" name="Nature">
        <title>Global trends of whole-genome duplications revealed by the ciliate Paramecium tetraurelia.</title>
        <authorList>
            <consortium name="Genoscope"/>
            <person name="Aury J.-M."/>
            <person name="Jaillon O."/>
            <person name="Duret L."/>
            <person name="Noel B."/>
            <person name="Jubin C."/>
            <person name="Porcel B.M."/>
            <person name="Segurens B."/>
            <person name="Daubin V."/>
            <person name="Anthouard V."/>
            <person name="Aiach N."/>
            <person name="Arnaiz O."/>
            <person name="Billaut A."/>
            <person name="Beisson J."/>
            <person name="Blanc I."/>
            <person name="Bouhouche K."/>
            <person name="Camara F."/>
            <person name="Duharcourt S."/>
            <person name="Guigo R."/>
            <person name="Gogendeau D."/>
            <person name="Katinka M."/>
            <person name="Keller A.-M."/>
            <person name="Kissmehl R."/>
            <person name="Klotz C."/>
            <person name="Koll F."/>
            <person name="Le Moue A."/>
            <person name="Lepere C."/>
            <person name="Malinsky S."/>
            <person name="Nowacki M."/>
            <person name="Nowak J.K."/>
            <person name="Plattner H."/>
            <person name="Poulain J."/>
            <person name="Ruiz F."/>
            <person name="Serrano V."/>
            <person name="Zagulski M."/>
            <person name="Dessen P."/>
            <person name="Betermier M."/>
            <person name="Weissenbach J."/>
            <person name="Scarpelli C."/>
            <person name="Schachter V."/>
            <person name="Sperling L."/>
            <person name="Meyer E."/>
            <person name="Cohen J."/>
            <person name="Wincker P."/>
        </authorList>
    </citation>
    <scope>NUCLEOTIDE SEQUENCE [LARGE SCALE GENOMIC DNA]</scope>
    <source>
        <strain evidence="2 3">Stock d4-2</strain>
    </source>
</reference>
<dbReference type="RefSeq" id="XP_001443130.1">
    <property type="nucleotide sequence ID" value="XM_001443093.1"/>
</dbReference>
<evidence type="ECO:0000256" key="1">
    <source>
        <dbReference type="SAM" id="MobiDB-lite"/>
    </source>
</evidence>
<keyword evidence="3" id="KW-1185">Reference proteome</keyword>
<feature type="region of interest" description="Disordered" evidence="1">
    <location>
        <begin position="84"/>
        <end position="104"/>
    </location>
</feature>
<dbReference type="KEGG" id="ptm:GSPATT00039071001"/>
<sequence>MWRKRYNSGSRRLSPYQVHQQSTSPQQTDYEDSLTAKCLIRMFMENGNIEDPIFQILFIGESRTRQEEMESDLVQKVYSLMGGEKGQVKRSKGKSEAEVEDKGNGNRYRSQWKVGKVVYYGCPNGYHNKELDKQIREEKRF</sequence>
<proteinExistence type="predicted"/>
<evidence type="ECO:0000313" key="3">
    <source>
        <dbReference type="Proteomes" id="UP000000600"/>
    </source>
</evidence>
<organism evidence="2 3">
    <name type="scientific">Paramecium tetraurelia</name>
    <dbReference type="NCBI Taxonomy" id="5888"/>
    <lineage>
        <taxon>Eukaryota</taxon>
        <taxon>Sar</taxon>
        <taxon>Alveolata</taxon>
        <taxon>Ciliophora</taxon>
        <taxon>Intramacronucleata</taxon>
        <taxon>Oligohymenophorea</taxon>
        <taxon>Peniculida</taxon>
        <taxon>Parameciidae</taxon>
        <taxon>Paramecium</taxon>
    </lineage>
</organism>
<dbReference type="GeneID" id="5028913"/>
<gene>
    <name evidence="2" type="ORF">GSPATT00039071001</name>
</gene>
<dbReference type="InParanoid" id="A0CY66"/>
<feature type="region of interest" description="Disordered" evidence="1">
    <location>
        <begin position="1"/>
        <end position="29"/>
    </location>
</feature>
<protein>
    <submittedName>
        <fullName evidence="2">Uncharacterized protein</fullName>
    </submittedName>
</protein>
<dbReference type="AlphaFoldDB" id="A0CY66"/>
<feature type="compositionally biased region" description="Basic and acidic residues" evidence="1">
    <location>
        <begin position="93"/>
        <end position="104"/>
    </location>
</feature>
<dbReference type="HOGENOM" id="CLU_1829093_0_0_1"/>
<dbReference type="Proteomes" id="UP000000600">
    <property type="component" value="Unassembled WGS sequence"/>
</dbReference>
<name>A0CY66_PARTE</name>
<dbReference type="OrthoDB" id="320927at2759"/>
<dbReference type="EMBL" id="CT868211">
    <property type="protein sequence ID" value="CAK75733.1"/>
    <property type="molecule type" value="Genomic_DNA"/>
</dbReference>
<evidence type="ECO:0000313" key="2">
    <source>
        <dbReference type="EMBL" id="CAK75733.1"/>
    </source>
</evidence>